<keyword evidence="2" id="KW-1185">Reference proteome</keyword>
<evidence type="ECO:0000313" key="2">
    <source>
        <dbReference type="Proteomes" id="UP000694924"/>
    </source>
</evidence>
<sequence>MKRESEQHHWKNDQYQHMSHIHPDVHQHVQERHEQEQHQHHLEFRYETNENDQKFTSDNRHVDFHIKHETHNQQAYHINQQQESNTSHHQQQQQQQHHHDYHEQKESNQEEQKERHYQHNIQQMTDFIQPSHDSTHNSEHKTTETIVNEQNNYSSNIIDKQTDEQKLISHPSSEPCTDLHNVATQSDLNLTGHLDSSNVSNSVPILVLLN</sequence>
<protein>
    <submittedName>
        <fullName evidence="3">G-box-binding factor-like</fullName>
    </submittedName>
</protein>
<feature type="compositionally biased region" description="Low complexity" evidence="1">
    <location>
        <begin position="80"/>
        <end position="95"/>
    </location>
</feature>
<dbReference type="RefSeq" id="XP_015181199.1">
    <property type="nucleotide sequence ID" value="XM_015325713.1"/>
</dbReference>
<dbReference type="GeneID" id="107068889"/>
<evidence type="ECO:0000313" key="3">
    <source>
        <dbReference type="RefSeq" id="XP_015181199.1"/>
    </source>
</evidence>
<name>A0ABM1ILW2_POLDO</name>
<organism evidence="2 3">
    <name type="scientific">Polistes dominula</name>
    <name type="common">European paper wasp</name>
    <name type="synonym">Vespa dominula</name>
    <dbReference type="NCBI Taxonomy" id="743375"/>
    <lineage>
        <taxon>Eukaryota</taxon>
        <taxon>Metazoa</taxon>
        <taxon>Ecdysozoa</taxon>
        <taxon>Arthropoda</taxon>
        <taxon>Hexapoda</taxon>
        <taxon>Insecta</taxon>
        <taxon>Pterygota</taxon>
        <taxon>Neoptera</taxon>
        <taxon>Endopterygota</taxon>
        <taxon>Hymenoptera</taxon>
        <taxon>Apocrita</taxon>
        <taxon>Aculeata</taxon>
        <taxon>Vespoidea</taxon>
        <taxon>Vespidae</taxon>
        <taxon>Polistinae</taxon>
        <taxon>Polistini</taxon>
        <taxon>Polistes</taxon>
    </lineage>
</organism>
<feature type="region of interest" description="Disordered" evidence="1">
    <location>
        <begin position="80"/>
        <end position="116"/>
    </location>
</feature>
<feature type="compositionally biased region" description="Basic and acidic residues" evidence="1">
    <location>
        <begin position="97"/>
        <end position="116"/>
    </location>
</feature>
<gene>
    <name evidence="3" type="primary">LOC107068889</name>
</gene>
<reference evidence="3" key="1">
    <citation type="submission" date="2025-08" db="UniProtKB">
        <authorList>
            <consortium name="RefSeq"/>
        </authorList>
    </citation>
    <scope>IDENTIFICATION</scope>
    <source>
        <tissue evidence="3">Whole body</tissue>
    </source>
</reference>
<accession>A0ABM1ILW2</accession>
<dbReference type="Proteomes" id="UP000694924">
    <property type="component" value="Unplaced"/>
</dbReference>
<evidence type="ECO:0000256" key="1">
    <source>
        <dbReference type="SAM" id="MobiDB-lite"/>
    </source>
</evidence>
<proteinExistence type="predicted"/>